<name>A0ABV8KIV0_9ACTN</name>
<reference evidence="4" key="1">
    <citation type="journal article" date="2019" name="Int. J. Syst. Evol. Microbiol.">
        <title>The Global Catalogue of Microorganisms (GCM) 10K type strain sequencing project: providing services to taxonomists for standard genome sequencing and annotation.</title>
        <authorList>
            <consortium name="The Broad Institute Genomics Platform"/>
            <consortium name="The Broad Institute Genome Sequencing Center for Infectious Disease"/>
            <person name="Wu L."/>
            <person name="Ma J."/>
        </authorList>
    </citation>
    <scope>NUCLEOTIDE SEQUENCE [LARGE SCALE GENOMIC DNA]</scope>
    <source>
        <strain evidence="4">2902at01</strain>
    </source>
</reference>
<dbReference type="Pfam" id="PF04480">
    <property type="entry name" value="DUF559"/>
    <property type="match status" value="1"/>
</dbReference>
<keyword evidence="3" id="KW-0540">Nuclease</keyword>
<evidence type="ECO:0000313" key="3">
    <source>
        <dbReference type="EMBL" id="MFC4106020.1"/>
    </source>
</evidence>
<gene>
    <name evidence="3" type="ORF">ACFOX0_08725</name>
</gene>
<dbReference type="GO" id="GO:0004519">
    <property type="term" value="F:endonuclease activity"/>
    <property type="evidence" value="ECO:0007669"/>
    <property type="project" value="UniProtKB-KW"/>
</dbReference>
<evidence type="ECO:0000313" key="4">
    <source>
        <dbReference type="Proteomes" id="UP001595868"/>
    </source>
</evidence>
<dbReference type="Gene3D" id="3.40.960.10">
    <property type="entry name" value="VSR Endonuclease"/>
    <property type="match status" value="1"/>
</dbReference>
<dbReference type="Proteomes" id="UP001595868">
    <property type="component" value="Unassembled WGS sequence"/>
</dbReference>
<dbReference type="RefSeq" id="WP_377543364.1">
    <property type="nucleotide sequence ID" value="NZ_JBHSBN010000004.1"/>
</dbReference>
<keyword evidence="3" id="KW-0378">Hydrolase</keyword>
<accession>A0ABV8KIV0</accession>
<dbReference type="InterPro" id="IPR007569">
    <property type="entry name" value="DUF559"/>
</dbReference>
<feature type="region of interest" description="Disordered" evidence="1">
    <location>
        <begin position="53"/>
        <end position="76"/>
    </location>
</feature>
<evidence type="ECO:0000259" key="2">
    <source>
        <dbReference type="Pfam" id="PF04480"/>
    </source>
</evidence>
<organism evidence="3 4">
    <name type="scientific">Micromonospora zhanjiangensis</name>
    <dbReference type="NCBI Taxonomy" id="1522057"/>
    <lineage>
        <taxon>Bacteria</taxon>
        <taxon>Bacillati</taxon>
        <taxon>Actinomycetota</taxon>
        <taxon>Actinomycetes</taxon>
        <taxon>Micromonosporales</taxon>
        <taxon>Micromonosporaceae</taxon>
        <taxon>Micromonospora</taxon>
    </lineage>
</organism>
<proteinExistence type="predicted"/>
<protein>
    <submittedName>
        <fullName evidence="3">Endonuclease domain-containing protein</fullName>
    </submittedName>
</protein>
<keyword evidence="4" id="KW-1185">Reference proteome</keyword>
<dbReference type="EMBL" id="JBHSBN010000004">
    <property type="protein sequence ID" value="MFC4106020.1"/>
    <property type="molecule type" value="Genomic_DNA"/>
</dbReference>
<evidence type="ECO:0000256" key="1">
    <source>
        <dbReference type="SAM" id="MobiDB-lite"/>
    </source>
</evidence>
<sequence>MHPVLQSLVDRHGGLVTRNAALQVVAPWTLERAYRAGHLRRVLPRVYVDARLLEQKPTPEQKSTPERSPSPRPPLAHLSQDLAIQAALAYADGRAALSHLTALRSWGLHQQPSSQPIHLSAPVHSTIRNRPYLLIHRRPDFIVEAPDVVHRKGLPLTALEPTLVDSWPLLPPTERPGPVIRAVNNRLTTPHRIAEALATAPRLTGRAELRMLLDRLAAGCRSPLEIWGHDHVFTGPGMPPFLRQFRIEAGGRVMYLDMYAERQRLNIELDGATTHGDPRQREIDLRRDALLATLGILVVRFSHRRLTHEPDEVRRETLAILANR</sequence>
<keyword evidence="3" id="KW-0255">Endonuclease</keyword>
<feature type="domain" description="DUF559" evidence="2">
    <location>
        <begin position="255"/>
        <end position="320"/>
    </location>
</feature>
<feature type="compositionally biased region" description="Basic and acidic residues" evidence="1">
    <location>
        <begin position="53"/>
        <end position="65"/>
    </location>
</feature>
<comment type="caution">
    <text evidence="3">The sequence shown here is derived from an EMBL/GenBank/DDBJ whole genome shotgun (WGS) entry which is preliminary data.</text>
</comment>